<sequence length="86" mass="9686">MPMPSLAYLHIVWRTYAQFGVLKQRANVPTLEKSIPTLVLRGAVIVLSVEILRKTLKLIVVEDGNQPMHDAVEEEEEDGEQGTDEE</sequence>
<keyword evidence="3" id="KW-1185">Reference proteome</keyword>
<evidence type="ECO:0000256" key="1">
    <source>
        <dbReference type="SAM" id="MobiDB-lite"/>
    </source>
</evidence>
<proteinExistence type="predicted"/>
<feature type="compositionally biased region" description="Acidic residues" evidence="1">
    <location>
        <begin position="72"/>
        <end position="86"/>
    </location>
</feature>
<organism evidence="2 3">
    <name type="scientific">Clitoria ternatea</name>
    <name type="common">Butterfly pea</name>
    <dbReference type="NCBI Taxonomy" id="43366"/>
    <lineage>
        <taxon>Eukaryota</taxon>
        <taxon>Viridiplantae</taxon>
        <taxon>Streptophyta</taxon>
        <taxon>Embryophyta</taxon>
        <taxon>Tracheophyta</taxon>
        <taxon>Spermatophyta</taxon>
        <taxon>Magnoliopsida</taxon>
        <taxon>eudicotyledons</taxon>
        <taxon>Gunneridae</taxon>
        <taxon>Pentapetalae</taxon>
        <taxon>rosids</taxon>
        <taxon>fabids</taxon>
        <taxon>Fabales</taxon>
        <taxon>Fabaceae</taxon>
        <taxon>Papilionoideae</taxon>
        <taxon>50 kb inversion clade</taxon>
        <taxon>NPAAA clade</taxon>
        <taxon>indigoferoid/millettioid clade</taxon>
        <taxon>Phaseoleae</taxon>
        <taxon>Clitoria</taxon>
    </lineage>
</organism>
<accession>A0AAN9JMD9</accession>
<protein>
    <submittedName>
        <fullName evidence="2">Uncharacterized protein</fullName>
    </submittedName>
</protein>
<evidence type="ECO:0000313" key="2">
    <source>
        <dbReference type="EMBL" id="KAK7301688.1"/>
    </source>
</evidence>
<evidence type="ECO:0000313" key="3">
    <source>
        <dbReference type="Proteomes" id="UP001359559"/>
    </source>
</evidence>
<comment type="caution">
    <text evidence="2">The sequence shown here is derived from an EMBL/GenBank/DDBJ whole genome shotgun (WGS) entry which is preliminary data.</text>
</comment>
<name>A0AAN9JMD9_CLITE</name>
<feature type="region of interest" description="Disordered" evidence="1">
    <location>
        <begin position="67"/>
        <end position="86"/>
    </location>
</feature>
<gene>
    <name evidence="2" type="ORF">RJT34_12560</name>
</gene>
<dbReference type="Proteomes" id="UP001359559">
    <property type="component" value="Unassembled WGS sequence"/>
</dbReference>
<dbReference type="EMBL" id="JAYKXN010000003">
    <property type="protein sequence ID" value="KAK7301688.1"/>
    <property type="molecule type" value="Genomic_DNA"/>
</dbReference>
<dbReference type="AlphaFoldDB" id="A0AAN9JMD9"/>
<reference evidence="2 3" key="1">
    <citation type="submission" date="2024-01" db="EMBL/GenBank/DDBJ databases">
        <title>The genomes of 5 underutilized Papilionoideae crops provide insights into root nodulation and disease resistance.</title>
        <authorList>
            <person name="Yuan L."/>
        </authorList>
    </citation>
    <scope>NUCLEOTIDE SEQUENCE [LARGE SCALE GENOMIC DNA]</scope>
    <source>
        <strain evidence="2">LY-2023</strain>
        <tissue evidence="2">Leaf</tissue>
    </source>
</reference>